<dbReference type="EMBL" id="FOJG01000002">
    <property type="protein sequence ID" value="SEW53409.1"/>
    <property type="molecule type" value="Genomic_DNA"/>
</dbReference>
<keyword evidence="3" id="KW-0804">Transcription</keyword>
<evidence type="ECO:0000256" key="3">
    <source>
        <dbReference type="ARBA" id="ARBA00023163"/>
    </source>
</evidence>
<dbReference type="PANTHER" id="PTHR46796">
    <property type="entry name" value="HTH-TYPE TRANSCRIPTIONAL ACTIVATOR RHAS-RELATED"/>
    <property type="match status" value="1"/>
</dbReference>
<proteinExistence type="predicted"/>
<dbReference type="InterPro" id="IPR018060">
    <property type="entry name" value="HTH_AraC"/>
</dbReference>
<dbReference type="Pfam" id="PF20240">
    <property type="entry name" value="DUF6597"/>
    <property type="match status" value="1"/>
</dbReference>
<keyword evidence="2" id="KW-0238">DNA-binding</keyword>
<keyword evidence="1" id="KW-0805">Transcription regulation</keyword>
<dbReference type="AlphaFoldDB" id="A0A1I0SAC6"/>
<keyword evidence="6" id="KW-1185">Reference proteome</keyword>
<dbReference type="OrthoDB" id="323290at2"/>
<sequence length="270" mass="31052">MAVFSHIRTLYTPVQPFVKQGEGEVVYRELLPDPRLQEYVFCYWQLKMDRPMPHAFDYRVVADGCMDIFFEWQRPQESFVMGFSDACTSFPLEGPFDYVGIRFLPGMFPRLFHSDAGELSDQVTALADVAPVAARLLSDHFREGMGLHRLQTLLDGFLMQVVSKAKEADHRVQEAVDLIVRTAGIITLKTELPPGISSRQLRRLFSFYIGDTPKVFSKVVRFQQVLQSTHAGEGIRKNRSYLDAGYYDQAHFIREFQRLYGLTPAKVFHK</sequence>
<dbReference type="PANTHER" id="PTHR46796:SF13">
    <property type="entry name" value="HTH-TYPE TRANSCRIPTIONAL ACTIVATOR RHAS"/>
    <property type="match status" value="1"/>
</dbReference>
<name>A0A1I0SAC6_9BACT</name>
<accession>A0A1I0SAC6</accession>
<evidence type="ECO:0000256" key="2">
    <source>
        <dbReference type="ARBA" id="ARBA00023125"/>
    </source>
</evidence>
<gene>
    <name evidence="5" type="ORF">SAMN04488122_5448</name>
</gene>
<feature type="domain" description="HTH araC/xylS-type" evidence="4">
    <location>
        <begin position="195"/>
        <end position="270"/>
    </location>
</feature>
<protein>
    <submittedName>
        <fullName evidence="5">Helix-turn-helix domain-containing protein</fullName>
    </submittedName>
</protein>
<evidence type="ECO:0000259" key="4">
    <source>
        <dbReference type="PROSITE" id="PS01124"/>
    </source>
</evidence>
<dbReference type="InterPro" id="IPR046532">
    <property type="entry name" value="DUF6597"/>
</dbReference>
<dbReference type="GO" id="GO:0043565">
    <property type="term" value="F:sequence-specific DNA binding"/>
    <property type="evidence" value="ECO:0007669"/>
    <property type="project" value="InterPro"/>
</dbReference>
<reference evidence="6" key="1">
    <citation type="submission" date="2016-10" db="EMBL/GenBank/DDBJ databases">
        <authorList>
            <person name="Varghese N."/>
            <person name="Submissions S."/>
        </authorList>
    </citation>
    <scope>NUCLEOTIDE SEQUENCE [LARGE SCALE GENOMIC DNA]</scope>
    <source>
        <strain evidence="6">DSM 3695</strain>
    </source>
</reference>
<organism evidence="5 6">
    <name type="scientific">Chitinophaga arvensicola</name>
    <dbReference type="NCBI Taxonomy" id="29529"/>
    <lineage>
        <taxon>Bacteria</taxon>
        <taxon>Pseudomonadati</taxon>
        <taxon>Bacteroidota</taxon>
        <taxon>Chitinophagia</taxon>
        <taxon>Chitinophagales</taxon>
        <taxon>Chitinophagaceae</taxon>
        <taxon>Chitinophaga</taxon>
    </lineage>
</organism>
<dbReference type="Pfam" id="PF12833">
    <property type="entry name" value="HTH_18"/>
    <property type="match status" value="1"/>
</dbReference>
<dbReference type="RefSeq" id="WP_089900510.1">
    <property type="nucleotide sequence ID" value="NZ_FOJG01000002.1"/>
</dbReference>
<dbReference type="Gene3D" id="1.10.10.60">
    <property type="entry name" value="Homeodomain-like"/>
    <property type="match status" value="1"/>
</dbReference>
<evidence type="ECO:0000313" key="6">
    <source>
        <dbReference type="Proteomes" id="UP000199310"/>
    </source>
</evidence>
<evidence type="ECO:0000313" key="5">
    <source>
        <dbReference type="EMBL" id="SEW53409.1"/>
    </source>
</evidence>
<evidence type="ECO:0000256" key="1">
    <source>
        <dbReference type="ARBA" id="ARBA00023015"/>
    </source>
</evidence>
<dbReference type="GO" id="GO:0003700">
    <property type="term" value="F:DNA-binding transcription factor activity"/>
    <property type="evidence" value="ECO:0007669"/>
    <property type="project" value="InterPro"/>
</dbReference>
<dbReference type="STRING" id="29529.SAMN04488122_5448"/>
<dbReference type="InterPro" id="IPR050204">
    <property type="entry name" value="AraC_XylS_family_regulators"/>
</dbReference>
<dbReference type="Proteomes" id="UP000199310">
    <property type="component" value="Unassembled WGS sequence"/>
</dbReference>
<dbReference type="PROSITE" id="PS01124">
    <property type="entry name" value="HTH_ARAC_FAMILY_2"/>
    <property type="match status" value="1"/>
</dbReference>